<feature type="domain" description="KIB1-4 beta-propeller" evidence="1">
    <location>
        <begin position="82"/>
        <end position="364"/>
    </location>
</feature>
<sequence>MGERVVDWSDLPRDLLVMIGKSLDSGLDVLRSRGVCTSWRSSIPPFQALSPRFPLKFPEPPSALESGTRPRPPVYLCESTLYLVQPVNHFPTSSSSSSCNKGWLIKVQESNSGKSRLLDPLPNQKFRCSHVPSTTLNLLNFRVVELRKAHMLGFHVPTPPRSETERSSALSYLSIYWVNKAVTIPSSAWTDADESAVFVIFNEGKLAFAKFGDEKWTLVGDASVEYDDIIVYKGQFYVVDRLGNVSWIKCSSLELVPFSPPLCGLGNQKHLVESCGALYVVDRYLDKERRRIENYITQPCFPKTVDFKVFKLDEEECGWVLLRSLGDRAFVLGTDWCLSVLAQEFVGCKGNCIYFLDQRETRVFSLEDSSFADFEFSMDDSDLFWEAPTWLTSANP</sequence>
<dbReference type="InterPro" id="IPR051304">
    <property type="entry name" value="SCF_F-box_domain"/>
</dbReference>
<dbReference type="EMBL" id="CM017322">
    <property type="protein sequence ID" value="KAE8010701.1"/>
    <property type="molecule type" value="Genomic_DNA"/>
</dbReference>
<name>A0A5N6QU53_9ROSI</name>
<evidence type="ECO:0000313" key="2">
    <source>
        <dbReference type="EMBL" id="KAE8010701.1"/>
    </source>
</evidence>
<organism evidence="2 3">
    <name type="scientific">Carpinus fangiana</name>
    <dbReference type="NCBI Taxonomy" id="176857"/>
    <lineage>
        <taxon>Eukaryota</taxon>
        <taxon>Viridiplantae</taxon>
        <taxon>Streptophyta</taxon>
        <taxon>Embryophyta</taxon>
        <taxon>Tracheophyta</taxon>
        <taxon>Spermatophyta</taxon>
        <taxon>Magnoliopsida</taxon>
        <taxon>eudicotyledons</taxon>
        <taxon>Gunneridae</taxon>
        <taxon>Pentapetalae</taxon>
        <taxon>rosids</taxon>
        <taxon>fabids</taxon>
        <taxon>Fagales</taxon>
        <taxon>Betulaceae</taxon>
        <taxon>Carpinus</taxon>
    </lineage>
</organism>
<dbReference type="PANTHER" id="PTHR47123:SF28">
    <property type="entry name" value="F-BOX DOMAIN-CONTAINING PROTEIN"/>
    <property type="match status" value="1"/>
</dbReference>
<dbReference type="OrthoDB" id="638130at2759"/>
<keyword evidence="3" id="KW-1185">Reference proteome</keyword>
<dbReference type="Proteomes" id="UP000327013">
    <property type="component" value="Chromosome 2"/>
</dbReference>
<dbReference type="InterPro" id="IPR005174">
    <property type="entry name" value="KIB1-4_b-propeller"/>
</dbReference>
<dbReference type="PANTHER" id="PTHR47123">
    <property type="entry name" value="F-BOX PROTEIN SKIP23"/>
    <property type="match status" value="1"/>
</dbReference>
<dbReference type="AlphaFoldDB" id="A0A5N6QU53"/>
<dbReference type="EMBL" id="CM017322">
    <property type="protein sequence ID" value="KAE8010700.1"/>
    <property type="molecule type" value="Genomic_DNA"/>
</dbReference>
<accession>A0A5N6QU53</accession>
<evidence type="ECO:0000313" key="3">
    <source>
        <dbReference type="Proteomes" id="UP000327013"/>
    </source>
</evidence>
<dbReference type="EMBL" id="CM017322">
    <property type="protein sequence ID" value="KAE8010699.1"/>
    <property type="molecule type" value="Genomic_DNA"/>
</dbReference>
<gene>
    <name evidence="2" type="ORF">FH972_007044</name>
</gene>
<proteinExistence type="predicted"/>
<dbReference type="Gene3D" id="1.20.1280.50">
    <property type="match status" value="1"/>
</dbReference>
<evidence type="ECO:0000259" key="1">
    <source>
        <dbReference type="Pfam" id="PF03478"/>
    </source>
</evidence>
<dbReference type="Pfam" id="PF03478">
    <property type="entry name" value="Beta-prop_KIB1-4"/>
    <property type="match status" value="1"/>
</dbReference>
<reference evidence="2 3" key="1">
    <citation type="submission" date="2019-06" db="EMBL/GenBank/DDBJ databases">
        <title>A chromosomal-level reference genome of Carpinus fangiana (Coryloideae, Betulaceae).</title>
        <authorList>
            <person name="Yang X."/>
            <person name="Wang Z."/>
            <person name="Zhang L."/>
            <person name="Hao G."/>
            <person name="Liu J."/>
            <person name="Yang Y."/>
        </authorList>
    </citation>
    <scope>NUCLEOTIDE SEQUENCE [LARGE SCALE GENOMIC DNA]</scope>
    <source>
        <strain evidence="2">Cfa_2016G</strain>
        <tissue evidence="2">Leaf</tissue>
    </source>
</reference>
<protein>
    <recommendedName>
        <fullName evidence="1">KIB1-4 beta-propeller domain-containing protein</fullName>
    </recommendedName>
</protein>